<evidence type="ECO:0000256" key="1">
    <source>
        <dbReference type="SAM" id="SignalP"/>
    </source>
</evidence>
<gene>
    <name evidence="2" type="ORF">CDV28_13021</name>
</gene>
<accession>A0A521G007</accession>
<reference evidence="2" key="1">
    <citation type="submission" date="2017-07" db="EMBL/GenBank/DDBJ databases">
        <title>The cable genome - Insights into the physiology and evolution of filamentous bacteria capable of sulfide oxidation via long distance electron transfer.</title>
        <authorList>
            <person name="Thorup C."/>
            <person name="Bjerg J.T."/>
            <person name="Schreiber L."/>
            <person name="Nielsen L.P."/>
            <person name="Kjeldsen K.U."/>
            <person name="Boesen T."/>
            <person name="Boggild A."/>
            <person name="Meysman F."/>
            <person name="Geelhoed J."/>
            <person name="Schramm A."/>
        </authorList>
    </citation>
    <scope>NUCLEOTIDE SEQUENCE [LARGE SCALE GENOMIC DNA]</scope>
    <source>
        <strain evidence="2">GS</strain>
    </source>
</reference>
<evidence type="ECO:0000313" key="2">
    <source>
        <dbReference type="EMBL" id="TAA74325.1"/>
    </source>
</evidence>
<keyword evidence="1" id="KW-0732">Signal</keyword>
<name>A0A521G007_9BACT</name>
<evidence type="ECO:0000313" key="3">
    <source>
        <dbReference type="Proteomes" id="UP000316238"/>
    </source>
</evidence>
<sequence length="104" mass="11316">MRKYIIVLLAITALITGQAYADEAKKTCVRGYGKTAAEAFALGVKLAESKDAELGKKHYLRADTRIRVLPEKVNGLYVVEVYSSRKGACDLKLEGAIADTVVEP</sequence>
<keyword evidence="3" id="KW-1185">Reference proteome</keyword>
<feature type="signal peptide" evidence="1">
    <location>
        <begin position="1"/>
        <end position="21"/>
    </location>
</feature>
<proteinExistence type="predicted"/>
<evidence type="ECO:0008006" key="4">
    <source>
        <dbReference type="Google" id="ProtNLM"/>
    </source>
</evidence>
<feature type="chain" id="PRO_5022060893" description="Peptidase propeptide and YPEB domain-containing protein" evidence="1">
    <location>
        <begin position="22"/>
        <end position="104"/>
    </location>
</feature>
<dbReference type="AlphaFoldDB" id="A0A521G007"/>
<dbReference type="Proteomes" id="UP000316238">
    <property type="component" value="Unassembled WGS sequence"/>
</dbReference>
<dbReference type="EMBL" id="NQJD01000030">
    <property type="protein sequence ID" value="TAA74325.1"/>
    <property type="molecule type" value="Genomic_DNA"/>
</dbReference>
<organism evidence="2 3">
    <name type="scientific">Candidatus Electronema aureum</name>
    <dbReference type="NCBI Taxonomy" id="2005002"/>
    <lineage>
        <taxon>Bacteria</taxon>
        <taxon>Pseudomonadati</taxon>
        <taxon>Thermodesulfobacteriota</taxon>
        <taxon>Desulfobulbia</taxon>
        <taxon>Desulfobulbales</taxon>
        <taxon>Desulfobulbaceae</taxon>
        <taxon>Candidatus Electronema</taxon>
    </lineage>
</organism>
<comment type="caution">
    <text evidence="2">The sequence shown here is derived from an EMBL/GenBank/DDBJ whole genome shotgun (WGS) entry which is preliminary data.</text>
</comment>
<protein>
    <recommendedName>
        <fullName evidence="4">Peptidase propeptide and YPEB domain-containing protein</fullName>
    </recommendedName>
</protein>